<feature type="domain" description="TonB C-terminal" evidence="11">
    <location>
        <begin position="56"/>
        <end position="145"/>
    </location>
</feature>
<comment type="subcellular location">
    <subcellularLocation>
        <location evidence="1">Cell inner membrane</location>
        <topology evidence="1">Single-pass membrane protein</topology>
        <orientation evidence="1">Periplasmic side</orientation>
    </subcellularLocation>
</comment>
<evidence type="ECO:0000256" key="5">
    <source>
        <dbReference type="ARBA" id="ARBA00022519"/>
    </source>
</evidence>
<protein>
    <submittedName>
        <fullName evidence="12">Energy transducer TonB</fullName>
    </submittedName>
</protein>
<dbReference type="AlphaFoldDB" id="A0A9D1LI85"/>
<dbReference type="GO" id="GO:0098797">
    <property type="term" value="C:plasma membrane protein complex"/>
    <property type="evidence" value="ECO:0007669"/>
    <property type="project" value="TreeGrafter"/>
</dbReference>
<accession>A0A9D1LI85</accession>
<evidence type="ECO:0000256" key="4">
    <source>
        <dbReference type="ARBA" id="ARBA00022475"/>
    </source>
</evidence>
<dbReference type="GO" id="GO:0031992">
    <property type="term" value="F:energy transducer activity"/>
    <property type="evidence" value="ECO:0007669"/>
    <property type="project" value="InterPro"/>
</dbReference>
<evidence type="ECO:0000256" key="9">
    <source>
        <dbReference type="ARBA" id="ARBA00023136"/>
    </source>
</evidence>
<dbReference type="InterPro" id="IPR006260">
    <property type="entry name" value="TonB/TolA_C"/>
</dbReference>
<evidence type="ECO:0000256" key="1">
    <source>
        <dbReference type="ARBA" id="ARBA00004383"/>
    </source>
</evidence>
<proteinExistence type="inferred from homology"/>
<evidence type="ECO:0000256" key="7">
    <source>
        <dbReference type="ARBA" id="ARBA00022927"/>
    </source>
</evidence>
<dbReference type="Pfam" id="PF03544">
    <property type="entry name" value="TonB_C"/>
    <property type="match status" value="1"/>
</dbReference>
<keyword evidence="9" id="KW-0472">Membrane</keyword>
<sequence length="145" mass="16297">MRIFSCFAIVALSVLVAPTASAQVSRVALDSKHCPHGECVDVYEYDFVDVQPAFPGDERGLINYINSERKYPYDAYKKRIQGRVLCSFVIDVDGKVCNVTVLRGAYPSLDKEAVRIIKDMPEWKPGKMNGVAVPVRYILPIPFRL</sequence>
<dbReference type="PANTHER" id="PTHR33446:SF2">
    <property type="entry name" value="PROTEIN TONB"/>
    <property type="match status" value="1"/>
</dbReference>
<dbReference type="GO" id="GO:0015031">
    <property type="term" value="P:protein transport"/>
    <property type="evidence" value="ECO:0007669"/>
    <property type="project" value="UniProtKB-KW"/>
</dbReference>
<evidence type="ECO:0000256" key="2">
    <source>
        <dbReference type="ARBA" id="ARBA00006555"/>
    </source>
</evidence>
<keyword evidence="5" id="KW-0997">Cell inner membrane</keyword>
<evidence type="ECO:0000259" key="11">
    <source>
        <dbReference type="PROSITE" id="PS52015"/>
    </source>
</evidence>
<dbReference type="Proteomes" id="UP000824076">
    <property type="component" value="Unassembled WGS sequence"/>
</dbReference>
<keyword evidence="7" id="KW-0653">Protein transport</keyword>
<dbReference type="InterPro" id="IPR037682">
    <property type="entry name" value="TonB_C"/>
</dbReference>
<feature type="chain" id="PRO_5039656081" evidence="10">
    <location>
        <begin position="23"/>
        <end position="145"/>
    </location>
</feature>
<dbReference type="EMBL" id="DVMS01000225">
    <property type="protein sequence ID" value="HIU39597.1"/>
    <property type="molecule type" value="Genomic_DNA"/>
</dbReference>
<evidence type="ECO:0000256" key="3">
    <source>
        <dbReference type="ARBA" id="ARBA00022448"/>
    </source>
</evidence>
<dbReference type="GO" id="GO:0030288">
    <property type="term" value="C:outer membrane-bounded periplasmic space"/>
    <property type="evidence" value="ECO:0007669"/>
    <property type="project" value="InterPro"/>
</dbReference>
<evidence type="ECO:0000313" key="12">
    <source>
        <dbReference type="EMBL" id="HIU39597.1"/>
    </source>
</evidence>
<evidence type="ECO:0000256" key="6">
    <source>
        <dbReference type="ARBA" id="ARBA00022692"/>
    </source>
</evidence>
<reference evidence="12" key="1">
    <citation type="submission" date="2020-10" db="EMBL/GenBank/DDBJ databases">
        <authorList>
            <person name="Gilroy R."/>
        </authorList>
    </citation>
    <scope>NUCLEOTIDE SEQUENCE</scope>
    <source>
        <strain evidence="12">17073</strain>
    </source>
</reference>
<feature type="signal peptide" evidence="10">
    <location>
        <begin position="1"/>
        <end position="22"/>
    </location>
</feature>
<evidence type="ECO:0000256" key="10">
    <source>
        <dbReference type="SAM" id="SignalP"/>
    </source>
</evidence>
<organism evidence="12 13">
    <name type="scientific">Candidatus Limisoma intestinavium</name>
    <dbReference type="NCBI Taxonomy" id="2840856"/>
    <lineage>
        <taxon>Bacteria</taxon>
        <taxon>Pseudomonadati</taxon>
        <taxon>Bacteroidota</taxon>
        <taxon>Bacteroidia</taxon>
        <taxon>Bacteroidales</taxon>
        <taxon>Candidatus Limisoma</taxon>
    </lineage>
</organism>
<evidence type="ECO:0000256" key="8">
    <source>
        <dbReference type="ARBA" id="ARBA00022989"/>
    </source>
</evidence>
<evidence type="ECO:0000313" key="13">
    <source>
        <dbReference type="Proteomes" id="UP000824076"/>
    </source>
</evidence>
<keyword evidence="10" id="KW-0732">Signal</keyword>
<keyword evidence="3" id="KW-0813">Transport</keyword>
<gene>
    <name evidence="12" type="ORF">IAD18_08035</name>
</gene>
<dbReference type="NCBIfam" id="TIGR01352">
    <property type="entry name" value="tonB_Cterm"/>
    <property type="match status" value="1"/>
</dbReference>
<dbReference type="InterPro" id="IPR003538">
    <property type="entry name" value="TonB"/>
</dbReference>
<dbReference type="PROSITE" id="PS52015">
    <property type="entry name" value="TONB_CTD"/>
    <property type="match status" value="1"/>
</dbReference>
<dbReference type="GO" id="GO:0015891">
    <property type="term" value="P:siderophore transport"/>
    <property type="evidence" value="ECO:0007669"/>
    <property type="project" value="InterPro"/>
</dbReference>
<dbReference type="SUPFAM" id="SSF74653">
    <property type="entry name" value="TolA/TonB C-terminal domain"/>
    <property type="match status" value="1"/>
</dbReference>
<keyword evidence="4" id="KW-1003">Cell membrane</keyword>
<name>A0A9D1LI85_9BACT</name>
<comment type="caution">
    <text evidence="12">The sequence shown here is derived from an EMBL/GenBank/DDBJ whole genome shotgun (WGS) entry which is preliminary data.</text>
</comment>
<dbReference type="Gene3D" id="3.30.1150.10">
    <property type="match status" value="1"/>
</dbReference>
<dbReference type="PRINTS" id="PR01374">
    <property type="entry name" value="TONBPROTEIN"/>
</dbReference>
<dbReference type="GO" id="GO:0055085">
    <property type="term" value="P:transmembrane transport"/>
    <property type="evidence" value="ECO:0007669"/>
    <property type="project" value="InterPro"/>
</dbReference>
<dbReference type="InterPro" id="IPR051045">
    <property type="entry name" value="TonB-dependent_transducer"/>
</dbReference>
<reference evidence="12" key="2">
    <citation type="journal article" date="2021" name="PeerJ">
        <title>Extensive microbial diversity within the chicken gut microbiome revealed by metagenomics and culture.</title>
        <authorList>
            <person name="Gilroy R."/>
            <person name="Ravi A."/>
            <person name="Getino M."/>
            <person name="Pursley I."/>
            <person name="Horton D.L."/>
            <person name="Alikhan N.F."/>
            <person name="Baker D."/>
            <person name="Gharbi K."/>
            <person name="Hall N."/>
            <person name="Watson M."/>
            <person name="Adriaenssens E.M."/>
            <person name="Foster-Nyarko E."/>
            <person name="Jarju S."/>
            <person name="Secka A."/>
            <person name="Antonio M."/>
            <person name="Oren A."/>
            <person name="Chaudhuri R.R."/>
            <person name="La Ragione R."/>
            <person name="Hildebrand F."/>
            <person name="Pallen M.J."/>
        </authorList>
    </citation>
    <scope>NUCLEOTIDE SEQUENCE</scope>
    <source>
        <strain evidence="12">17073</strain>
    </source>
</reference>
<comment type="similarity">
    <text evidence="2">Belongs to the TonB family.</text>
</comment>
<keyword evidence="6" id="KW-0812">Transmembrane</keyword>
<dbReference type="PANTHER" id="PTHR33446">
    <property type="entry name" value="PROTEIN TONB-RELATED"/>
    <property type="match status" value="1"/>
</dbReference>
<keyword evidence="8" id="KW-1133">Transmembrane helix</keyword>